<proteinExistence type="predicted"/>
<dbReference type="EMBL" id="LXQA010713688">
    <property type="protein sequence ID" value="MCI67287.1"/>
    <property type="molecule type" value="Genomic_DNA"/>
</dbReference>
<reference evidence="2 3" key="1">
    <citation type="journal article" date="2018" name="Front. Plant Sci.">
        <title>Red Clover (Trifolium pratense) and Zigzag Clover (T. medium) - A Picture of Genomic Similarities and Differences.</title>
        <authorList>
            <person name="Dluhosova J."/>
            <person name="Istvanek J."/>
            <person name="Nedelnik J."/>
            <person name="Repkova J."/>
        </authorList>
    </citation>
    <scope>NUCLEOTIDE SEQUENCE [LARGE SCALE GENOMIC DNA]</scope>
    <source>
        <strain evidence="3">cv. 10/8</strain>
        <tissue evidence="2">Leaf</tissue>
    </source>
</reference>
<organism evidence="2 3">
    <name type="scientific">Trifolium medium</name>
    <dbReference type="NCBI Taxonomy" id="97028"/>
    <lineage>
        <taxon>Eukaryota</taxon>
        <taxon>Viridiplantae</taxon>
        <taxon>Streptophyta</taxon>
        <taxon>Embryophyta</taxon>
        <taxon>Tracheophyta</taxon>
        <taxon>Spermatophyta</taxon>
        <taxon>Magnoliopsida</taxon>
        <taxon>eudicotyledons</taxon>
        <taxon>Gunneridae</taxon>
        <taxon>Pentapetalae</taxon>
        <taxon>rosids</taxon>
        <taxon>fabids</taxon>
        <taxon>Fabales</taxon>
        <taxon>Fabaceae</taxon>
        <taxon>Papilionoideae</taxon>
        <taxon>50 kb inversion clade</taxon>
        <taxon>NPAAA clade</taxon>
        <taxon>Hologalegina</taxon>
        <taxon>IRL clade</taxon>
        <taxon>Trifolieae</taxon>
        <taxon>Trifolium</taxon>
    </lineage>
</organism>
<dbReference type="Proteomes" id="UP000265520">
    <property type="component" value="Unassembled WGS sequence"/>
</dbReference>
<sequence length="83" mass="9216">SQEGSSAQNTVWPLYGLPVGYAPPRYMPTEIQPAPQNTQAPLNQIEMLNIQTRIPLVPQGFIPQQNLDDPRNAYQGPEISDDV</sequence>
<dbReference type="AlphaFoldDB" id="A0A392U3H1"/>
<keyword evidence="3" id="KW-1185">Reference proteome</keyword>
<evidence type="ECO:0000313" key="3">
    <source>
        <dbReference type="Proteomes" id="UP000265520"/>
    </source>
</evidence>
<feature type="non-terminal residue" evidence="2">
    <location>
        <position position="1"/>
    </location>
</feature>
<name>A0A392U3H1_9FABA</name>
<evidence type="ECO:0000256" key="1">
    <source>
        <dbReference type="SAM" id="MobiDB-lite"/>
    </source>
</evidence>
<feature type="non-terminal residue" evidence="2">
    <location>
        <position position="83"/>
    </location>
</feature>
<accession>A0A392U3H1</accession>
<evidence type="ECO:0000313" key="2">
    <source>
        <dbReference type="EMBL" id="MCI67287.1"/>
    </source>
</evidence>
<comment type="caution">
    <text evidence="2">The sequence shown here is derived from an EMBL/GenBank/DDBJ whole genome shotgun (WGS) entry which is preliminary data.</text>
</comment>
<protein>
    <submittedName>
        <fullName evidence="2">Uncharacterized protein</fullName>
    </submittedName>
</protein>
<feature type="region of interest" description="Disordered" evidence="1">
    <location>
        <begin position="61"/>
        <end position="83"/>
    </location>
</feature>